<dbReference type="AlphaFoldDB" id="T1JWD0"/>
<dbReference type="eggNOG" id="ENOG502RZRF">
    <property type="taxonomic scope" value="Eukaryota"/>
</dbReference>
<feature type="compositionally biased region" description="Low complexity" evidence="1">
    <location>
        <begin position="113"/>
        <end position="135"/>
    </location>
</feature>
<sequence>MKIILLITIFTCCALNPALSAYTREKRLVRYPFPGPRADAGRDENAEAYGAAVAAPLSPRVKRKPQYEELVEDYSKETYSQPNGRSSVRSSASGAASAAQTYRPTVADPYGEQSYRSSQPSAYSSSGSPDSRYQSAGFASRSSGDSYESNNRKEAKAKEEAEEEKKPSRLELLLAQSKFTCNGKKDGYYADASVACQVFHYCVGGAKHSWQCPEGTVFHQVHLNCVPASQDICAQSEKFFVVNDYLHKPIDNGGPNNSVRYHQRYYPEEFLGDPLAAAFPAGVEGVQSYPAKPVAVGAGSGQSAPRSPQGYSDSYEHDYSGEDNRQSSPYRSQPVAAPRPVAPRTQPSYSPYSSKPKPLASGPPSQPSYTFSAKPYAGSGYASDASRSSYSNDETDERSSSPYRPTPSPYSGSTRPYSGYSGPSSSSSSSSPPYAPPTSSSSYSPYKPVTLSSPSPNYGYSRPSSSPVSSSGSAYNSKPSSVPYSSFPSYSPYSSSAYGSSAASERNVRPSSYAPRGYSGTSSKPYGYSGVTYEEDY</sequence>
<dbReference type="EMBL" id="CAEY01000809">
    <property type="status" value="NOT_ANNOTATED_CDS"/>
    <property type="molecule type" value="Genomic_DNA"/>
</dbReference>
<organism evidence="4 5">
    <name type="scientific">Tetranychus urticae</name>
    <name type="common">Two-spotted spider mite</name>
    <dbReference type="NCBI Taxonomy" id="32264"/>
    <lineage>
        <taxon>Eukaryota</taxon>
        <taxon>Metazoa</taxon>
        <taxon>Ecdysozoa</taxon>
        <taxon>Arthropoda</taxon>
        <taxon>Chelicerata</taxon>
        <taxon>Arachnida</taxon>
        <taxon>Acari</taxon>
        <taxon>Acariformes</taxon>
        <taxon>Trombidiformes</taxon>
        <taxon>Prostigmata</taxon>
        <taxon>Eleutherengona</taxon>
        <taxon>Raphignathae</taxon>
        <taxon>Tetranychoidea</taxon>
        <taxon>Tetranychidae</taxon>
        <taxon>Tetranychus</taxon>
    </lineage>
</organism>
<dbReference type="InterPro" id="IPR052976">
    <property type="entry name" value="Scoloptoxin-like"/>
</dbReference>
<feature type="signal peptide" evidence="2">
    <location>
        <begin position="1"/>
        <end position="20"/>
    </location>
</feature>
<dbReference type="Proteomes" id="UP000015104">
    <property type="component" value="Unassembled WGS sequence"/>
</dbReference>
<dbReference type="OrthoDB" id="7426044at2759"/>
<feature type="compositionally biased region" description="Low complexity" evidence="1">
    <location>
        <begin position="84"/>
        <end position="99"/>
    </location>
</feature>
<reference evidence="4" key="2">
    <citation type="submission" date="2015-06" db="UniProtKB">
        <authorList>
            <consortium name="EnsemblMetazoa"/>
        </authorList>
    </citation>
    <scope>IDENTIFICATION</scope>
</reference>
<evidence type="ECO:0000313" key="5">
    <source>
        <dbReference type="Proteomes" id="UP000015104"/>
    </source>
</evidence>
<feature type="region of interest" description="Disordered" evidence="1">
    <location>
        <begin position="295"/>
        <end position="537"/>
    </location>
</feature>
<dbReference type="HOGENOM" id="CLU_507475_0_0_1"/>
<feature type="compositionally biased region" description="Polar residues" evidence="1">
    <location>
        <begin position="140"/>
        <end position="149"/>
    </location>
</feature>
<feature type="compositionally biased region" description="Basic and acidic residues" evidence="1">
    <location>
        <begin position="314"/>
        <end position="325"/>
    </location>
</feature>
<dbReference type="InterPro" id="IPR036508">
    <property type="entry name" value="Chitin-bd_dom_sf"/>
</dbReference>
<dbReference type="EMBL" id="CAEY01000808">
    <property type="status" value="NOT_ANNOTATED_CDS"/>
    <property type="molecule type" value="Genomic_DNA"/>
</dbReference>
<dbReference type="KEGG" id="tut:107371722"/>
<name>T1JWD0_TETUR</name>
<dbReference type="Pfam" id="PF01607">
    <property type="entry name" value="CBM_14"/>
    <property type="match status" value="1"/>
</dbReference>
<dbReference type="PROSITE" id="PS50940">
    <property type="entry name" value="CHIT_BIND_II"/>
    <property type="match status" value="1"/>
</dbReference>
<dbReference type="SMART" id="SM00494">
    <property type="entry name" value="ChtBD2"/>
    <property type="match status" value="1"/>
</dbReference>
<feature type="compositionally biased region" description="Basic and acidic residues" evidence="1">
    <location>
        <begin position="150"/>
        <end position="168"/>
    </location>
</feature>
<feature type="compositionally biased region" description="Low complexity" evidence="1">
    <location>
        <begin position="334"/>
        <end position="358"/>
    </location>
</feature>
<proteinExistence type="predicted"/>
<dbReference type="GO" id="GO:0005576">
    <property type="term" value="C:extracellular region"/>
    <property type="evidence" value="ECO:0007669"/>
    <property type="project" value="InterPro"/>
</dbReference>
<gene>
    <name evidence="4" type="primary">107371722</name>
</gene>
<keyword evidence="5" id="KW-1185">Reference proteome</keyword>
<evidence type="ECO:0000259" key="3">
    <source>
        <dbReference type="PROSITE" id="PS50940"/>
    </source>
</evidence>
<dbReference type="PANTHER" id="PTHR22933:SF31">
    <property type="entry name" value="FI18007P1"/>
    <property type="match status" value="1"/>
</dbReference>
<keyword evidence="2" id="KW-0732">Signal</keyword>
<feature type="compositionally biased region" description="Low complexity" evidence="1">
    <location>
        <begin position="458"/>
        <end position="504"/>
    </location>
</feature>
<feature type="chain" id="PRO_5004580734" description="Chitin-binding type-2 domain-containing protein" evidence="2">
    <location>
        <begin position="21"/>
        <end position="537"/>
    </location>
</feature>
<evidence type="ECO:0000313" key="4">
    <source>
        <dbReference type="EnsemblMetazoa" id="tetur02g07830.1"/>
    </source>
</evidence>
<evidence type="ECO:0000256" key="2">
    <source>
        <dbReference type="SAM" id="SignalP"/>
    </source>
</evidence>
<feature type="compositionally biased region" description="Polar residues" evidence="1">
    <location>
        <begin position="301"/>
        <end position="312"/>
    </location>
</feature>
<accession>T1JWD0</accession>
<dbReference type="InterPro" id="IPR002557">
    <property type="entry name" value="Chitin-bd_dom"/>
</dbReference>
<evidence type="ECO:0000256" key="1">
    <source>
        <dbReference type="SAM" id="MobiDB-lite"/>
    </source>
</evidence>
<dbReference type="OMA" id="HSWQCPE"/>
<dbReference type="PANTHER" id="PTHR22933">
    <property type="entry name" value="FI18007P1-RELATED"/>
    <property type="match status" value="1"/>
</dbReference>
<reference evidence="5" key="1">
    <citation type="submission" date="2011-08" db="EMBL/GenBank/DDBJ databases">
        <authorList>
            <person name="Rombauts S."/>
        </authorList>
    </citation>
    <scope>NUCLEOTIDE SEQUENCE</scope>
    <source>
        <strain evidence="5">London</strain>
    </source>
</reference>
<feature type="compositionally biased region" description="Low complexity" evidence="1">
    <location>
        <begin position="409"/>
        <end position="446"/>
    </location>
</feature>
<feature type="region of interest" description="Disordered" evidence="1">
    <location>
        <begin position="74"/>
        <end position="168"/>
    </location>
</feature>
<feature type="domain" description="Chitin-binding type-2" evidence="3">
    <location>
        <begin position="178"/>
        <end position="235"/>
    </location>
</feature>
<dbReference type="GO" id="GO:0008061">
    <property type="term" value="F:chitin binding"/>
    <property type="evidence" value="ECO:0007669"/>
    <property type="project" value="InterPro"/>
</dbReference>
<dbReference type="EnsemblMetazoa" id="tetur02g07830.1">
    <property type="protein sequence ID" value="tetur02g07830.1"/>
    <property type="gene ID" value="tetur02g07830"/>
</dbReference>
<dbReference type="SUPFAM" id="SSF57625">
    <property type="entry name" value="Invertebrate chitin-binding proteins"/>
    <property type="match status" value="1"/>
</dbReference>
<protein>
    <recommendedName>
        <fullName evidence="3">Chitin-binding type-2 domain-containing protein</fullName>
    </recommendedName>
</protein>
<dbReference type="Gene3D" id="2.170.140.10">
    <property type="entry name" value="Chitin binding domain"/>
    <property type="match status" value="1"/>
</dbReference>